<reference evidence="2 3" key="1">
    <citation type="journal article" date="2023" name="Life. Sci Alliance">
        <title>Evolutionary insights into 3D genome organization and epigenetic landscape of Vigna mungo.</title>
        <authorList>
            <person name="Junaid A."/>
            <person name="Singh B."/>
            <person name="Bhatia S."/>
        </authorList>
    </citation>
    <scope>NUCLEOTIDE SEQUENCE [LARGE SCALE GENOMIC DNA]</scope>
    <source>
        <strain evidence="2">Urdbean</strain>
    </source>
</reference>
<keyword evidence="1" id="KW-0472">Membrane</keyword>
<organism evidence="2 3">
    <name type="scientific">Vigna mungo</name>
    <name type="common">Black gram</name>
    <name type="synonym">Phaseolus mungo</name>
    <dbReference type="NCBI Taxonomy" id="3915"/>
    <lineage>
        <taxon>Eukaryota</taxon>
        <taxon>Viridiplantae</taxon>
        <taxon>Streptophyta</taxon>
        <taxon>Embryophyta</taxon>
        <taxon>Tracheophyta</taxon>
        <taxon>Spermatophyta</taxon>
        <taxon>Magnoliopsida</taxon>
        <taxon>eudicotyledons</taxon>
        <taxon>Gunneridae</taxon>
        <taxon>Pentapetalae</taxon>
        <taxon>rosids</taxon>
        <taxon>fabids</taxon>
        <taxon>Fabales</taxon>
        <taxon>Fabaceae</taxon>
        <taxon>Papilionoideae</taxon>
        <taxon>50 kb inversion clade</taxon>
        <taxon>NPAAA clade</taxon>
        <taxon>indigoferoid/millettioid clade</taxon>
        <taxon>Phaseoleae</taxon>
        <taxon>Vigna</taxon>
    </lineage>
</organism>
<proteinExistence type="predicted"/>
<gene>
    <name evidence="2" type="ORF">V8G54_020286</name>
</gene>
<keyword evidence="3" id="KW-1185">Reference proteome</keyword>
<evidence type="ECO:0000313" key="3">
    <source>
        <dbReference type="Proteomes" id="UP001374535"/>
    </source>
</evidence>
<feature type="transmembrane region" description="Helical" evidence="1">
    <location>
        <begin position="82"/>
        <end position="104"/>
    </location>
</feature>
<dbReference type="Proteomes" id="UP001374535">
    <property type="component" value="Chromosome 6"/>
</dbReference>
<accession>A0AAQ3NDG3</accession>
<name>A0AAQ3NDG3_VIGMU</name>
<keyword evidence="1" id="KW-1133">Transmembrane helix</keyword>
<evidence type="ECO:0000313" key="2">
    <source>
        <dbReference type="EMBL" id="WVZ06940.1"/>
    </source>
</evidence>
<feature type="transmembrane region" description="Helical" evidence="1">
    <location>
        <begin position="12"/>
        <end position="34"/>
    </location>
</feature>
<sequence length="115" mass="13521">MILRYIRIKNIKGFLFPFYVFLLLVSLFSLLFPADLFGESVFGFFILFAVKASYYKCSFAFSSKHHINNKILYQFLFSLRCYMEASIVVLIFNIFFLHGCHYSLCFLSLVSLFPC</sequence>
<evidence type="ECO:0000256" key="1">
    <source>
        <dbReference type="SAM" id="Phobius"/>
    </source>
</evidence>
<feature type="transmembrane region" description="Helical" evidence="1">
    <location>
        <begin position="40"/>
        <end position="61"/>
    </location>
</feature>
<keyword evidence="1" id="KW-0812">Transmembrane</keyword>
<protein>
    <submittedName>
        <fullName evidence="2">Uncharacterized protein</fullName>
    </submittedName>
</protein>
<dbReference type="EMBL" id="CP144695">
    <property type="protein sequence ID" value="WVZ06940.1"/>
    <property type="molecule type" value="Genomic_DNA"/>
</dbReference>
<dbReference type="AlphaFoldDB" id="A0AAQ3NDG3"/>